<dbReference type="InterPro" id="IPR050621">
    <property type="entry name" value="Tudor_domain_containing"/>
</dbReference>
<dbReference type="InterPro" id="IPR035437">
    <property type="entry name" value="SNase_OB-fold_sf"/>
</dbReference>
<dbReference type="InterPro" id="IPR002999">
    <property type="entry name" value="Tudor"/>
</dbReference>
<dbReference type="SUPFAM" id="SSF63748">
    <property type="entry name" value="Tudor/PWWP/MBT"/>
    <property type="match status" value="3"/>
</dbReference>
<organism evidence="4 5">
    <name type="scientific">Elysia marginata</name>
    <dbReference type="NCBI Taxonomy" id="1093978"/>
    <lineage>
        <taxon>Eukaryota</taxon>
        <taxon>Metazoa</taxon>
        <taxon>Spiralia</taxon>
        <taxon>Lophotrochozoa</taxon>
        <taxon>Mollusca</taxon>
        <taxon>Gastropoda</taxon>
        <taxon>Heterobranchia</taxon>
        <taxon>Euthyneura</taxon>
        <taxon>Panpulmonata</taxon>
        <taxon>Sacoglossa</taxon>
        <taxon>Placobranchoidea</taxon>
        <taxon>Plakobranchidae</taxon>
        <taxon>Elysia</taxon>
    </lineage>
</organism>
<evidence type="ECO:0000313" key="5">
    <source>
        <dbReference type="Proteomes" id="UP000762676"/>
    </source>
</evidence>
<evidence type="ECO:0000313" key="4">
    <source>
        <dbReference type="EMBL" id="GFS16182.1"/>
    </source>
</evidence>
<dbReference type="EMBL" id="BMAT01013603">
    <property type="protein sequence ID" value="GFS16182.1"/>
    <property type="molecule type" value="Genomic_DNA"/>
</dbReference>
<feature type="compositionally biased region" description="Low complexity" evidence="2">
    <location>
        <begin position="271"/>
        <end position="292"/>
    </location>
</feature>
<evidence type="ECO:0000259" key="3">
    <source>
        <dbReference type="PROSITE" id="PS50304"/>
    </source>
</evidence>
<dbReference type="AlphaFoldDB" id="A0AAV4J5E2"/>
<feature type="compositionally biased region" description="Low complexity" evidence="2">
    <location>
        <begin position="58"/>
        <end position="74"/>
    </location>
</feature>
<sequence>MSESETADLFRLKAELLEKTVRIQVVGKVGETNVVDIENEQQQSISKKFKCQNHPDSKPSSSAKSPTPTSSPASRRLPTESLGDVNSFTEVGVTQVDCFSSIYVTNTDSTQQAKLLEVMLALNEMAESLPKLSEARQGTVCAARFSVDQNWYRARIVSVVSPTRCVVQFVDYGNSEQTLTSELKALTGDERFLELPAQAVKCCLVGFESLLSPGGSRELSESEMADLVRLKAELLEKTVRIQVVGKVGETNVVDIENEQQQSISKMFTCLSQPDSKPSSSVKSPTTSSSPAPQRLPTERLGDVNSFTEMAESLPKLSEARQGTVCAARFSVDQNWYRARIVSVVSPTSCEVQFVDYGNSEQTLTSELKALTGDERFLELPAQAVKCCLVGFESLLSPGSSRELSESEKADLVRLKAELLEKTVRMKLVGKVGETNVVDIENEQQQSISEMFKKSATTGTDVPMLGDLVHEKPSESEFDVIILQLTSLDDFYCQRCNEEEMSDLTLLGELLESDISRLPADFTTTSPVLGGLYASKFQGVWYRCVVEKIIGSQVLIKYIDFGNSEEKPASDLRPLNRKRLTLPVRILKCKLHGVMPVLPGWAHPDMPVYLTMLQEKKLRLKVQSEEEGGVLLVSLLVADGQDMLDIGLSVVLTAEYTTAALTYLTCQMMEEETGDDGGGGDDDEEEDEMELAKKIEQLQKMLEETKLKKKAKVAKK</sequence>
<feature type="domain" description="Tudor" evidence="3">
    <location>
        <begin position="525"/>
        <end position="581"/>
    </location>
</feature>
<proteinExistence type="predicted"/>
<reference evidence="4 5" key="1">
    <citation type="journal article" date="2021" name="Elife">
        <title>Chloroplast acquisition without the gene transfer in kleptoplastic sea slugs, Plakobranchus ocellatus.</title>
        <authorList>
            <person name="Maeda T."/>
            <person name="Takahashi S."/>
            <person name="Yoshida T."/>
            <person name="Shimamura S."/>
            <person name="Takaki Y."/>
            <person name="Nagai Y."/>
            <person name="Toyoda A."/>
            <person name="Suzuki Y."/>
            <person name="Arimoto A."/>
            <person name="Ishii H."/>
            <person name="Satoh N."/>
            <person name="Nishiyama T."/>
            <person name="Hasebe M."/>
            <person name="Maruyama T."/>
            <person name="Minagawa J."/>
            <person name="Obokata J."/>
            <person name="Shigenobu S."/>
        </authorList>
    </citation>
    <scope>NUCLEOTIDE SEQUENCE [LARGE SCALE GENOMIC DNA]</scope>
</reference>
<keyword evidence="5" id="KW-1185">Reference proteome</keyword>
<dbReference type="Gene3D" id="2.30.30.140">
    <property type="match status" value="3"/>
</dbReference>
<feature type="domain" description="Tudor" evidence="3">
    <location>
        <begin position="134"/>
        <end position="193"/>
    </location>
</feature>
<protein>
    <submittedName>
        <fullName evidence="4">Tudor domain-containing protein 1</fullName>
    </submittedName>
</protein>
<accession>A0AAV4J5E2</accession>
<name>A0AAV4J5E2_9GAST</name>
<dbReference type="PANTHER" id="PTHR22948">
    <property type="entry name" value="TUDOR DOMAIN CONTAINING PROTEIN"/>
    <property type="match status" value="1"/>
</dbReference>
<dbReference type="PROSITE" id="PS50304">
    <property type="entry name" value="TUDOR"/>
    <property type="match status" value="3"/>
</dbReference>
<keyword evidence="1" id="KW-0175">Coiled coil</keyword>
<evidence type="ECO:0000256" key="2">
    <source>
        <dbReference type="SAM" id="MobiDB-lite"/>
    </source>
</evidence>
<dbReference type="Proteomes" id="UP000762676">
    <property type="component" value="Unassembled WGS sequence"/>
</dbReference>
<dbReference type="CDD" id="cd20379">
    <property type="entry name" value="Tudor_dTUD-like"/>
    <property type="match status" value="1"/>
</dbReference>
<dbReference type="PANTHER" id="PTHR22948:SF29">
    <property type="entry name" value="FI02030P-RELATED"/>
    <property type="match status" value="1"/>
</dbReference>
<dbReference type="SMART" id="SM00333">
    <property type="entry name" value="TUDOR"/>
    <property type="match status" value="3"/>
</dbReference>
<feature type="coiled-coil region" evidence="1">
    <location>
        <begin position="683"/>
        <end position="714"/>
    </location>
</feature>
<comment type="caution">
    <text evidence="4">The sequence shown here is derived from an EMBL/GenBank/DDBJ whole genome shotgun (WGS) entry which is preliminary data.</text>
</comment>
<feature type="region of interest" description="Disordered" evidence="2">
    <location>
        <begin position="50"/>
        <end position="81"/>
    </location>
</feature>
<feature type="domain" description="Tudor" evidence="3">
    <location>
        <begin position="318"/>
        <end position="377"/>
    </location>
</feature>
<gene>
    <name evidence="4" type="ORF">ElyMa_006788900</name>
</gene>
<dbReference type="FunFam" id="2.30.30.140:FF:000018">
    <property type="entry name" value="Serine/threonine-protein kinase 31"/>
    <property type="match status" value="2"/>
</dbReference>
<feature type="region of interest" description="Disordered" evidence="2">
    <location>
        <begin position="270"/>
        <end position="298"/>
    </location>
</feature>
<dbReference type="Gene3D" id="2.40.50.90">
    <property type="match status" value="3"/>
</dbReference>
<dbReference type="Pfam" id="PF00567">
    <property type="entry name" value="TUDOR"/>
    <property type="match status" value="3"/>
</dbReference>
<evidence type="ECO:0000256" key="1">
    <source>
        <dbReference type="SAM" id="Coils"/>
    </source>
</evidence>